<dbReference type="KEGG" id="cvn:111135422"/>
<evidence type="ECO:0000256" key="6">
    <source>
        <dbReference type="ARBA" id="ARBA00022781"/>
    </source>
</evidence>
<feature type="transmembrane region" description="Helical" evidence="11">
    <location>
        <begin position="115"/>
        <end position="136"/>
    </location>
</feature>
<dbReference type="GeneID" id="111135422"/>
<organism evidence="12 13">
    <name type="scientific">Crassostrea virginica</name>
    <name type="common">Eastern oyster</name>
    <dbReference type="NCBI Taxonomy" id="6565"/>
    <lineage>
        <taxon>Eukaryota</taxon>
        <taxon>Metazoa</taxon>
        <taxon>Spiralia</taxon>
        <taxon>Lophotrochozoa</taxon>
        <taxon>Mollusca</taxon>
        <taxon>Bivalvia</taxon>
        <taxon>Autobranchia</taxon>
        <taxon>Pteriomorphia</taxon>
        <taxon>Ostreida</taxon>
        <taxon>Ostreoidea</taxon>
        <taxon>Ostreidae</taxon>
        <taxon>Crassostrea</taxon>
    </lineage>
</organism>
<keyword evidence="9 11" id="KW-0472">Membrane</keyword>
<keyword evidence="6" id="KW-0375">Hydrogen ion transport</keyword>
<feature type="transmembrane region" description="Helical" evidence="11">
    <location>
        <begin position="490"/>
        <end position="511"/>
    </location>
</feature>
<feature type="transmembrane region" description="Helical" evidence="11">
    <location>
        <begin position="175"/>
        <end position="198"/>
    </location>
</feature>
<evidence type="ECO:0000313" key="12">
    <source>
        <dbReference type="Proteomes" id="UP000694844"/>
    </source>
</evidence>
<keyword evidence="7 11" id="KW-1133">Transmembrane helix</keyword>
<evidence type="ECO:0000256" key="2">
    <source>
        <dbReference type="ARBA" id="ARBA00006513"/>
    </source>
</evidence>
<evidence type="ECO:0000256" key="5">
    <source>
        <dbReference type="ARBA" id="ARBA00022692"/>
    </source>
</evidence>
<dbReference type="InterPro" id="IPR004878">
    <property type="entry name" value="Otopetrin"/>
</dbReference>
<feature type="transmembrane region" description="Helical" evidence="11">
    <location>
        <begin position="355"/>
        <end position="377"/>
    </location>
</feature>
<dbReference type="PANTHER" id="PTHR21522:SF32">
    <property type="entry name" value="OTOPETRIN-2"/>
    <property type="match status" value="1"/>
</dbReference>
<dbReference type="Pfam" id="PF03189">
    <property type="entry name" value="Otopetrin"/>
    <property type="match status" value="1"/>
</dbReference>
<keyword evidence="4" id="KW-1003">Cell membrane</keyword>
<reference evidence="13" key="1">
    <citation type="submission" date="2025-08" db="UniProtKB">
        <authorList>
            <consortium name="RefSeq"/>
        </authorList>
    </citation>
    <scope>IDENTIFICATION</scope>
    <source>
        <tissue evidence="13">Whole sample</tissue>
    </source>
</reference>
<feature type="transmembrane region" description="Helical" evidence="11">
    <location>
        <begin position="148"/>
        <end position="168"/>
    </location>
</feature>
<dbReference type="PANTHER" id="PTHR21522">
    <property type="entry name" value="PROTON CHANNEL OTOP"/>
    <property type="match status" value="1"/>
</dbReference>
<comment type="similarity">
    <text evidence="2">Belongs to the otopetrin family.</text>
</comment>
<proteinExistence type="inferred from homology"/>
<dbReference type="RefSeq" id="XP_022341182.1">
    <property type="nucleotide sequence ID" value="XM_022485474.1"/>
</dbReference>
<dbReference type="AlphaFoldDB" id="A0A8B8EMP4"/>
<comment type="subcellular location">
    <subcellularLocation>
        <location evidence="1">Cell membrane</location>
        <topology evidence="1">Multi-pass membrane protein</topology>
    </subcellularLocation>
</comment>
<keyword evidence="5 11" id="KW-0812">Transmembrane</keyword>
<keyword evidence="3" id="KW-0813">Transport</keyword>
<keyword evidence="12" id="KW-1185">Reference proteome</keyword>
<accession>A0A8B8EMP4</accession>
<feature type="transmembrane region" description="Helical" evidence="11">
    <location>
        <begin position="313"/>
        <end position="335"/>
    </location>
</feature>
<dbReference type="Proteomes" id="UP000694844">
    <property type="component" value="Chromosome 5"/>
</dbReference>
<evidence type="ECO:0000256" key="10">
    <source>
        <dbReference type="ARBA" id="ARBA00023303"/>
    </source>
</evidence>
<dbReference type="GO" id="GO:0015252">
    <property type="term" value="F:proton channel activity"/>
    <property type="evidence" value="ECO:0007669"/>
    <property type="project" value="InterPro"/>
</dbReference>
<evidence type="ECO:0000256" key="7">
    <source>
        <dbReference type="ARBA" id="ARBA00022989"/>
    </source>
</evidence>
<evidence type="ECO:0000256" key="11">
    <source>
        <dbReference type="SAM" id="Phobius"/>
    </source>
</evidence>
<feature type="transmembrane region" description="Helical" evidence="11">
    <location>
        <begin position="389"/>
        <end position="411"/>
    </location>
</feature>
<protein>
    <submittedName>
        <fullName evidence="13">Uncharacterized protein LOC111135422</fullName>
    </submittedName>
</protein>
<evidence type="ECO:0000313" key="13">
    <source>
        <dbReference type="RefSeq" id="XP_022341182.1"/>
    </source>
</evidence>
<feature type="transmembrane region" description="Helical" evidence="11">
    <location>
        <begin position="67"/>
        <end position="87"/>
    </location>
</feature>
<evidence type="ECO:0000256" key="4">
    <source>
        <dbReference type="ARBA" id="ARBA00022475"/>
    </source>
</evidence>
<dbReference type="GO" id="GO:0005886">
    <property type="term" value="C:plasma membrane"/>
    <property type="evidence" value="ECO:0007669"/>
    <property type="project" value="UniProtKB-SubCell"/>
</dbReference>
<sequence>MKPYQEVLYSLFLVPFTAGNGVQNSNGLRIHDGSISTSAIAIFLVGIAFVSISVSSSPIHEDPDNCIRYVLITAVLLGLGAILTLWARFNKQISEKKDTVSCSTKSKSTGLQLKFLWLFCVGIIVQAAISMANRVYYISTSYHLVQSYVSIPWNILLFAFSCLETAFVTQFCNTAVVGSLLVHYGMIFIIVANLSIWFDSILGQELHYFNSNNGTQTNLEVESFNCTYKATVVCLAENAFPYLFPIVAEFCLVSTGFLFRIWSTAKKNMTNDFLMTTTRDREETLPLLKFDYIEIDQQPSILNGDSRKPSYPYLSATIGMLFVIILIILEVAILIENREDKLSELYKLLEIYRLVFSVTMLGLVFLGFGLLYGQCIPINTSRHLSAGEFILLFSLLGMVMFLLFAVVAGIKHSSTGSWSTAENVVLLVVVYFQTVFILQSYRYRRYRRLDCLSIKNVFMLLSVMNLGLWFNDSFLQNRVPYIHAVYHKMYSHQTWTFMNAILFPIVVFFRFHSSMMLYELRHMISSSN</sequence>
<feature type="transmembrane region" description="Helical" evidence="11">
    <location>
        <begin position="453"/>
        <end position="470"/>
    </location>
</feature>
<evidence type="ECO:0000256" key="3">
    <source>
        <dbReference type="ARBA" id="ARBA00022448"/>
    </source>
</evidence>
<name>A0A8B8EMP4_CRAVI</name>
<evidence type="ECO:0000256" key="1">
    <source>
        <dbReference type="ARBA" id="ARBA00004651"/>
    </source>
</evidence>
<evidence type="ECO:0000256" key="9">
    <source>
        <dbReference type="ARBA" id="ARBA00023136"/>
    </source>
</evidence>
<feature type="transmembrane region" description="Helical" evidence="11">
    <location>
        <begin position="239"/>
        <end position="259"/>
    </location>
</feature>
<feature type="transmembrane region" description="Helical" evidence="11">
    <location>
        <begin position="35"/>
        <end position="55"/>
    </location>
</feature>
<feature type="transmembrane region" description="Helical" evidence="11">
    <location>
        <begin position="423"/>
        <end position="441"/>
    </location>
</feature>
<evidence type="ECO:0000256" key="8">
    <source>
        <dbReference type="ARBA" id="ARBA00023065"/>
    </source>
</evidence>
<keyword evidence="10" id="KW-0407">Ion channel</keyword>
<gene>
    <name evidence="13" type="primary">LOC111135422</name>
</gene>
<keyword evidence="8" id="KW-0406">Ion transport</keyword>
<dbReference type="OrthoDB" id="6074318at2759"/>